<dbReference type="SUPFAM" id="SSF56112">
    <property type="entry name" value="Protein kinase-like (PK-like)"/>
    <property type="match status" value="1"/>
</dbReference>
<dbReference type="AlphaFoldDB" id="A0A511QFY5"/>
<comment type="similarity">
    <text evidence="1">Belongs to the protein kinase superfamily. ADCK protein kinase family.</text>
</comment>
<evidence type="ECO:0000313" key="6">
    <source>
        <dbReference type="EMBL" id="GEM76191.1"/>
    </source>
</evidence>
<dbReference type="Proteomes" id="UP000321922">
    <property type="component" value="Unassembled WGS sequence"/>
</dbReference>
<keyword evidence="4" id="KW-0067">ATP-binding</keyword>
<reference evidence="6 7" key="1">
    <citation type="submission" date="2019-07" db="EMBL/GenBank/DDBJ databases">
        <title>Whole genome shotgun sequence of Vibrio sagamiensis NBRC 104589.</title>
        <authorList>
            <person name="Hosoyama A."/>
            <person name="Uohara A."/>
            <person name="Ohji S."/>
            <person name="Ichikawa N."/>
        </authorList>
    </citation>
    <scope>NUCLEOTIDE SEQUENCE [LARGE SCALE GENOMIC DNA]</scope>
    <source>
        <strain evidence="6 7">NBRC 104589</strain>
    </source>
</reference>
<dbReference type="EMBL" id="BJXJ01000021">
    <property type="protein sequence ID" value="GEM76191.1"/>
    <property type="molecule type" value="Genomic_DNA"/>
</dbReference>
<dbReference type="GO" id="GO:0005524">
    <property type="term" value="F:ATP binding"/>
    <property type="evidence" value="ECO:0007669"/>
    <property type="project" value="UniProtKB-KW"/>
</dbReference>
<accession>A0A511QFY5</accession>
<dbReference type="RefSeq" id="WP_039982347.1">
    <property type="nucleotide sequence ID" value="NZ_BAOJ01000100.1"/>
</dbReference>
<dbReference type="GO" id="GO:0016740">
    <property type="term" value="F:transferase activity"/>
    <property type="evidence" value="ECO:0007669"/>
    <property type="project" value="UniProtKB-KW"/>
</dbReference>
<gene>
    <name evidence="6" type="ORF">VSA01S_23030</name>
</gene>
<organism evidence="6 7">
    <name type="scientific">Vibrio sagamiensis NBRC 104589</name>
    <dbReference type="NCBI Taxonomy" id="1219064"/>
    <lineage>
        <taxon>Bacteria</taxon>
        <taxon>Pseudomonadati</taxon>
        <taxon>Pseudomonadota</taxon>
        <taxon>Gammaproteobacteria</taxon>
        <taxon>Vibrionales</taxon>
        <taxon>Vibrionaceae</taxon>
        <taxon>Vibrio</taxon>
    </lineage>
</organism>
<keyword evidence="2" id="KW-0808">Transferase</keyword>
<proteinExistence type="inferred from homology"/>
<sequence>MRSKERNLPTNQALRLGKIASLATRVAGNMLAEGTKQIVQGNKPKARDLLLTPQNITRLTEQLAHLRGAAMKLGQMLSMDSGDLLVPELAILLSRLRSNADPMPAKQLSETLEKALGSHWKSEFLSFNFKPIASASIGQVHQAYSEIGDKLAVKVQYPGIKKSINSDINNVGLLLKMVGLIPESVDIKLLLEEAKIQLHYEADYVREAEYIQRYRELLNPYPQFKVPKTYPRSCSESVLTMSFTEGIAIEEATQFNQETRDFIMRNLMHLMFRELFEFKIIQTDPNFANYVFNQETRQIGLLDFGATREYSDIVSLGYLKAFSAVINNNEQELNIALESIGFFSQKILPEQRQAVLELVKLACEPMRVNSPYDFGKSELAHKLRDASAMLSMEKDYWHTPPADALFLHRKIAGMYLLAARIGARVNVRELIELFF</sequence>
<evidence type="ECO:0000256" key="4">
    <source>
        <dbReference type="ARBA" id="ARBA00022840"/>
    </source>
</evidence>
<dbReference type="PANTHER" id="PTHR43851:SF3">
    <property type="entry name" value="COENZYME Q8"/>
    <property type="match status" value="1"/>
</dbReference>
<name>A0A511QFY5_9VIBR</name>
<dbReference type="GO" id="GO:0006744">
    <property type="term" value="P:ubiquinone biosynthetic process"/>
    <property type="evidence" value="ECO:0007669"/>
    <property type="project" value="TreeGrafter"/>
</dbReference>
<evidence type="ECO:0000259" key="5">
    <source>
        <dbReference type="Pfam" id="PF03109"/>
    </source>
</evidence>
<keyword evidence="7" id="KW-1185">Reference proteome</keyword>
<dbReference type="InterPro" id="IPR011009">
    <property type="entry name" value="Kinase-like_dom_sf"/>
</dbReference>
<dbReference type="InterPro" id="IPR034646">
    <property type="entry name" value="ADCK3_dom"/>
</dbReference>
<feature type="domain" description="ABC1 atypical kinase-like" evidence="5">
    <location>
        <begin position="95"/>
        <end position="333"/>
    </location>
</feature>
<dbReference type="CDD" id="cd13970">
    <property type="entry name" value="ABC1_ADCK3"/>
    <property type="match status" value="1"/>
</dbReference>
<evidence type="ECO:0000256" key="3">
    <source>
        <dbReference type="ARBA" id="ARBA00022741"/>
    </source>
</evidence>
<keyword evidence="3" id="KW-0547">Nucleotide-binding</keyword>
<evidence type="ECO:0000313" key="7">
    <source>
        <dbReference type="Proteomes" id="UP000321922"/>
    </source>
</evidence>
<dbReference type="InterPro" id="IPR051409">
    <property type="entry name" value="Atypical_kinase_ADCK"/>
</dbReference>
<dbReference type="PANTHER" id="PTHR43851">
    <property type="match status" value="1"/>
</dbReference>
<dbReference type="OrthoDB" id="9795390at2"/>
<dbReference type="InterPro" id="IPR004147">
    <property type="entry name" value="ABC1_dom"/>
</dbReference>
<evidence type="ECO:0000256" key="1">
    <source>
        <dbReference type="ARBA" id="ARBA00009670"/>
    </source>
</evidence>
<dbReference type="Pfam" id="PF03109">
    <property type="entry name" value="ABC1"/>
    <property type="match status" value="1"/>
</dbReference>
<comment type="caution">
    <text evidence="6">The sequence shown here is derived from an EMBL/GenBank/DDBJ whole genome shotgun (WGS) entry which is preliminary data.</text>
</comment>
<protein>
    <submittedName>
        <fullName evidence="6">Ubiquinol-cytochrome c reductase</fullName>
    </submittedName>
</protein>
<evidence type="ECO:0000256" key="2">
    <source>
        <dbReference type="ARBA" id="ARBA00022679"/>
    </source>
</evidence>